<evidence type="ECO:0000313" key="2">
    <source>
        <dbReference type="EMBL" id="AXE37419.1"/>
    </source>
</evidence>
<dbReference type="OrthoDB" id="2894645at2"/>
<organism evidence="2 3">
    <name type="scientific">Acidipropionibacterium virtanenii</name>
    <dbReference type="NCBI Taxonomy" id="2057246"/>
    <lineage>
        <taxon>Bacteria</taxon>
        <taxon>Bacillati</taxon>
        <taxon>Actinomycetota</taxon>
        <taxon>Actinomycetes</taxon>
        <taxon>Propionibacteriales</taxon>
        <taxon>Propionibacteriaceae</taxon>
        <taxon>Acidipropionibacterium</taxon>
    </lineage>
</organism>
<sequence>MAAVVRPYRADDAEELVGLLNRNGYGPAALGRPLDAAGLRAVLRERCVTDLLVGEDRRRGEDGGRIVGCLAFGLGSGRRSCEPGARFAGLYLVDRRHRNSLLPGRLFRDGFTRMLQETGVRTLRLEASPSNSRALGLYLRAGFRAAPTARPDEEGYLELVSHLPGVIRDLLDANRELTGPRSTAAVSWEMLKPGRAATVSTGVVLRDGRWVVTYPVVAGHLEFSVDVDLDSGTLLSCRQLAGEALNLPPGRPVPAGAAASLLIDRTLPSGARLSVDDAGTVRLAGRGGHELLRERWPSALGAEPPGVRRQGAHRAVRATPSDDGSAWTLTAPGDPITRTVRVDAEEISITSTPEPGVTVVASPWIRTRIGHRGVKIDDQWRAGPIIHGLWPEEWTDFEAAYQGPEPAALWWSDGTLAVTSTWSGAHPRPEGLGAPHLTGEAPGTPVTCTLRISRSVDLPGSGPPGTATRVRPVRQPVRRAVLGSPGGDELSLTARPQQGHVVLDGADHRLTVAPTVGMVRWEYRGTTVLAGAHPNRAPLGALISHRAGLWCARGAKRDTDDQGMEWIDDDDLGVLQWSQETGAGWSLAIHDESTLSVTAHPGPEPGAGLQRDRSAVADTSIMLTPSIRRGSPIVISVGGRLWRIDNAHCSWRGSVNAVAIELESGLGLAVRGPRGHDPEIFIRRLGDALVLAAVGSAGAPLTADLTVTTSLSRAEKALTGGLGDG</sequence>
<dbReference type="AlphaFoldDB" id="A0A344UQ71"/>
<feature type="domain" description="N-acetyltransferase" evidence="1">
    <location>
        <begin position="3"/>
        <end position="164"/>
    </location>
</feature>
<accession>A0A344UQ71</accession>
<proteinExistence type="predicted"/>
<evidence type="ECO:0000259" key="1">
    <source>
        <dbReference type="PROSITE" id="PS51186"/>
    </source>
</evidence>
<evidence type="ECO:0000313" key="3">
    <source>
        <dbReference type="Proteomes" id="UP000251995"/>
    </source>
</evidence>
<dbReference type="EMBL" id="CP025198">
    <property type="protein sequence ID" value="AXE37419.1"/>
    <property type="molecule type" value="Genomic_DNA"/>
</dbReference>
<dbReference type="GO" id="GO:0016747">
    <property type="term" value="F:acyltransferase activity, transferring groups other than amino-acyl groups"/>
    <property type="evidence" value="ECO:0007669"/>
    <property type="project" value="InterPro"/>
</dbReference>
<reference evidence="2 3" key="1">
    <citation type="submission" date="2017-12" db="EMBL/GenBank/DDBJ databases">
        <title>The whole genome sequence of the Acidipropionibacterium virtanenii sp. nov. type strain JS278.</title>
        <authorList>
            <person name="Laine P."/>
            <person name="Deptula P."/>
            <person name="Varmanen P."/>
            <person name="Auvinen P."/>
        </authorList>
    </citation>
    <scope>NUCLEOTIDE SEQUENCE [LARGE SCALE GENOMIC DNA]</scope>
    <source>
        <strain evidence="2 3">JS278</strain>
    </source>
</reference>
<dbReference type="InterPro" id="IPR000182">
    <property type="entry name" value="GNAT_dom"/>
</dbReference>
<name>A0A344UQ71_9ACTN</name>
<dbReference type="KEGG" id="acij:JS278_00222"/>
<dbReference type="Proteomes" id="UP000251995">
    <property type="component" value="Chromosome"/>
</dbReference>
<dbReference type="PROSITE" id="PS51186">
    <property type="entry name" value="GNAT"/>
    <property type="match status" value="1"/>
</dbReference>
<protein>
    <recommendedName>
        <fullName evidence="1">N-acetyltransferase domain-containing protein</fullName>
    </recommendedName>
</protein>
<keyword evidence="3" id="KW-1185">Reference proteome</keyword>
<dbReference type="Gene3D" id="3.40.630.30">
    <property type="match status" value="1"/>
</dbReference>
<gene>
    <name evidence="2" type="ORF">JS278_00222</name>
</gene>
<dbReference type="RefSeq" id="WP_114043577.1">
    <property type="nucleotide sequence ID" value="NZ_CP025198.1"/>
</dbReference>
<dbReference type="SUPFAM" id="SSF55729">
    <property type="entry name" value="Acyl-CoA N-acyltransferases (Nat)"/>
    <property type="match status" value="1"/>
</dbReference>
<dbReference type="InterPro" id="IPR016181">
    <property type="entry name" value="Acyl_CoA_acyltransferase"/>
</dbReference>